<feature type="compositionally biased region" description="Low complexity" evidence="1">
    <location>
        <begin position="119"/>
        <end position="146"/>
    </location>
</feature>
<feature type="compositionally biased region" description="Polar residues" evidence="1">
    <location>
        <begin position="318"/>
        <end position="334"/>
    </location>
</feature>
<evidence type="ECO:0000256" key="2">
    <source>
        <dbReference type="SAM" id="Phobius"/>
    </source>
</evidence>
<keyword evidence="3" id="KW-0732">Signal</keyword>
<sequence length="445" mass="43930">MFERKRSRGVAVAVGTGALILATLSAASAAVAGEVALVFDRVGDPDDLGAWVRTGDVLRFRVRLAGDAQDARLALAASPGEALSTVTCAPQSPAAGAPGLIAAPPSQAPEAPAVPPSGAPGAASAGPLVSSGSALPDDGSADGRAAGALGMPEAAGALGVPEAAGALGVPEGAGALGVPQVDGTLLPGTVPTPAVGVAARGAEVCRLGKVSGERAVDVRLTVPQGVNEVVLAAVAQVWGSGGVSTLSGTARTPVGTGPMPRPAAAPRPQETVVIPLPTPMAKPAQAGRPAKGDEARPRSDSSYTGPRGALTNVGPRSATRNTSPSGATRNTSPSGVGPNTAPRAVSPYVGPRPGQAAPPQKGLWNDPNLRLPKVAPASAPATEAAGVPLPRQIAVAARTFETNEPMNLLTGHRGLSVAAGGIAVLLVGLWFVARAQRRRIAENQD</sequence>
<keyword evidence="5" id="KW-1185">Reference proteome</keyword>
<accession>A0A7W8A9X4</accession>
<evidence type="ECO:0000256" key="3">
    <source>
        <dbReference type="SAM" id="SignalP"/>
    </source>
</evidence>
<keyword evidence="2" id="KW-1133">Transmembrane helix</keyword>
<protein>
    <recommendedName>
        <fullName evidence="6">Sortase</fullName>
    </recommendedName>
</protein>
<organism evidence="4 5">
    <name type="scientific">Nonomuraea endophytica</name>
    <dbReference type="NCBI Taxonomy" id="714136"/>
    <lineage>
        <taxon>Bacteria</taxon>
        <taxon>Bacillati</taxon>
        <taxon>Actinomycetota</taxon>
        <taxon>Actinomycetes</taxon>
        <taxon>Streptosporangiales</taxon>
        <taxon>Streptosporangiaceae</taxon>
        <taxon>Nonomuraea</taxon>
    </lineage>
</organism>
<gene>
    <name evidence="4" type="ORF">HNR40_006402</name>
</gene>
<feature type="region of interest" description="Disordered" evidence="1">
    <location>
        <begin position="242"/>
        <end position="365"/>
    </location>
</feature>
<reference evidence="4 5" key="1">
    <citation type="submission" date="2020-08" db="EMBL/GenBank/DDBJ databases">
        <title>Genomic Encyclopedia of Type Strains, Phase IV (KMG-IV): sequencing the most valuable type-strain genomes for metagenomic binning, comparative biology and taxonomic classification.</title>
        <authorList>
            <person name="Goeker M."/>
        </authorList>
    </citation>
    <scope>NUCLEOTIDE SEQUENCE [LARGE SCALE GENOMIC DNA]</scope>
    <source>
        <strain evidence="4 5">DSM 45385</strain>
    </source>
</reference>
<dbReference type="Proteomes" id="UP000568380">
    <property type="component" value="Unassembled WGS sequence"/>
</dbReference>
<evidence type="ECO:0000256" key="1">
    <source>
        <dbReference type="SAM" id="MobiDB-lite"/>
    </source>
</evidence>
<evidence type="ECO:0008006" key="6">
    <source>
        <dbReference type="Google" id="ProtNLM"/>
    </source>
</evidence>
<evidence type="ECO:0000313" key="5">
    <source>
        <dbReference type="Proteomes" id="UP000568380"/>
    </source>
</evidence>
<keyword evidence="2" id="KW-0472">Membrane</keyword>
<feature type="chain" id="PRO_5031439771" description="Sortase" evidence="3">
    <location>
        <begin position="30"/>
        <end position="445"/>
    </location>
</feature>
<name>A0A7W8A9X4_9ACTN</name>
<keyword evidence="2" id="KW-0812">Transmembrane</keyword>
<feature type="transmembrane region" description="Helical" evidence="2">
    <location>
        <begin position="414"/>
        <end position="433"/>
    </location>
</feature>
<evidence type="ECO:0000313" key="4">
    <source>
        <dbReference type="EMBL" id="MBB5080913.1"/>
    </source>
</evidence>
<feature type="region of interest" description="Disordered" evidence="1">
    <location>
        <begin position="102"/>
        <end position="146"/>
    </location>
</feature>
<dbReference type="AlphaFoldDB" id="A0A7W8A9X4"/>
<comment type="caution">
    <text evidence="4">The sequence shown here is derived from an EMBL/GenBank/DDBJ whole genome shotgun (WGS) entry which is preliminary data.</text>
</comment>
<dbReference type="RefSeq" id="WP_184967777.1">
    <property type="nucleotide sequence ID" value="NZ_JACHIN010000009.1"/>
</dbReference>
<feature type="compositionally biased region" description="Basic and acidic residues" evidence="1">
    <location>
        <begin position="290"/>
        <end position="299"/>
    </location>
</feature>
<proteinExistence type="predicted"/>
<feature type="signal peptide" evidence="3">
    <location>
        <begin position="1"/>
        <end position="29"/>
    </location>
</feature>
<dbReference type="EMBL" id="JACHIN010000009">
    <property type="protein sequence ID" value="MBB5080913.1"/>
    <property type="molecule type" value="Genomic_DNA"/>
</dbReference>
<feature type="compositionally biased region" description="Low complexity" evidence="1">
    <location>
        <begin position="102"/>
        <end position="111"/>
    </location>
</feature>